<dbReference type="HAMAP" id="MF_01813">
    <property type="entry name" value="MenG_UbiE_methyltr"/>
    <property type="match status" value="1"/>
</dbReference>
<name>A0A0S4NAF3_9BACT</name>
<dbReference type="RefSeq" id="WP_140945721.1">
    <property type="nucleotide sequence ID" value="NZ_FAOO01000019.1"/>
</dbReference>
<dbReference type="UniPathway" id="UPA00079">
    <property type="reaction ID" value="UER00169"/>
</dbReference>
<dbReference type="GO" id="GO:0043770">
    <property type="term" value="F:demethylmenaquinone methyltransferase activity"/>
    <property type="evidence" value="ECO:0007669"/>
    <property type="project" value="UniProtKB-UniRule"/>
</dbReference>
<comment type="similarity">
    <text evidence="5">Belongs to the class I-like SAM-binding methyltransferase superfamily. MenG/UbiE family.</text>
</comment>
<comment type="pathway">
    <text evidence="5">Quinol/quinone metabolism; menaquinone biosynthesis; menaquinol from 1,4-dihydroxy-2-naphthoate: step 2/2.</text>
</comment>
<comment type="function">
    <text evidence="5">Methyltransferase required for the conversion of demethylmenaquinol (DMKH2) to menaquinol (MKH2).</text>
</comment>
<protein>
    <recommendedName>
        <fullName evidence="5">Demethylmenaquinone methyltransferase</fullName>
        <ecNumber evidence="5">2.1.1.163</ecNumber>
    </recommendedName>
</protein>
<comment type="catalytic activity">
    <reaction evidence="5">
        <text>a 2-demethylmenaquinol + S-adenosyl-L-methionine = a menaquinol + S-adenosyl-L-homocysteine + H(+)</text>
        <dbReference type="Rhea" id="RHEA:42640"/>
        <dbReference type="Rhea" id="RHEA-COMP:9539"/>
        <dbReference type="Rhea" id="RHEA-COMP:9563"/>
        <dbReference type="ChEBI" id="CHEBI:15378"/>
        <dbReference type="ChEBI" id="CHEBI:18151"/>
        <dbReference type="ChEBI" id="CHEBI:55437"/>
        <dbReference type="ChEBI" id="CHEBI:57856"/>
        <dbReference type="ChEBI" id="CHEBI:59789"/>
        <dbReference type="EC" id="2.1.1.163"/>
    </reaction>
</comment>
<dbReference type="Gene3D" id="3.40.50.150">
    <property type="entry name" value="Vaccinia Virus protein VP39"/>
    <property type="match status" value="1"/>
</dbReference>
<keyword evidence="1 5" id="KW-0474">Menaquinone biosynthesis</keyword>
<keyword evidence="3 5" id="KW-0808">Transferase</keyword>
<dbReference type="STRING" id="1643428.GCA_001442855_01963"/>
<reference evidence="7" key="1">
    <citation type="submission" date="2015-11" db="EMBL/GenBank/DDBJ databases">
        <authorList>
            <person name="Varghese N."/>
        </authorList>
    </citation>
    <scope>NUCLEOTIDE SEQUENCE [LARGE SCALE GENOMIC DNA]</scope>
</reference>
<dbReference type="CDD" id="cd02440">
    <property type="entry name" value="AdoMet_MTases"/>
    <property type="match status" value="1"/>
</dbReference>
<dbReference type="EC" id="2.1.1.163" evidence="5"/>
<dbReference type="AlphaFoldDB" id="A0A0S4NAF3"/>
<evidence type="ECO:0000313" key="6">
    <source>
        <dbReference type="EMBL" id="CUU08158.1"/>
    </source>
</evidence>
<dbReference type="PROSITE" id="PS51608">
    <property type="entry name" value="SAM_MT_UBIE"/>
    <property type="match status" value="1"/>
</dbReference>
<dbReference type="PANTHER" id="PTHR43591:SF24">
    <property type="entry name" value="2-METHOXY-6-POLYPRENYL-1,4-BENZOQUINOL METHYLASE, MITOCHONDRIAL"/>
    <property type="match status" value="1"/>
</dbReference>
<accession>A0A0S4NAF3</accession>
<evidence type="ECO:0000256" key="1">
    <source>
        <dbReference type="ARBA" id="ARBA00022428"/>
    </source>
</evidence>
<dbReference type="OrthoDB" id="9808140at2"/>
<proteinExistence type="inferred from homology"/>
<feature type="binding site" evidence="5">
    <location>
        <position position="70"/>
    </location>
    <ligand>
        <name>S-adenosyl-L-methionine</name>
        <dbReference type="ChEBI" id="CHEBI:59789"/>
    </ligand>
</feature>
<dbReference type="NCBIfam" id="TIGR01934">
    <property type="entry name" value="MenG_MenH_UbiE"/>
    <property type="match status" value="1"/>
</dbReference>
<evidence type="ECO:0000313" key="7">
    <source>
        <dbReference type="Proteomes" id="UP000320623"/>
    </source>
</evidence>
<keyword evidence="4 5" id="KW-0949">S-adenosyl-L-methionine</keyword>
<dbReference type="GO" id="GO:0032259">
    <property type="term" value="P:methylation"/>
    <property type="evidence" value="ECO:0007669"/>
    <property type="project" value="UniProtKB-KW"/>
</dbReference>
<dbReference type="InterPro" id="IPR004033">
    <property type="entry name" value="UbiE/COQ5_MeTrFase"/>
</dbReference>
<evidence type="ECO:0000256" key="3">
    <source>
        <dbReference type="ARBA" id="ARBA00022679"/>
    </source>
</evidence>
<evidence type="ECO:0000256" key="4">
    <source>
        <dbReference type="ARBA" id="ARBA00022691"/>
    </source>
</evidence>
<dbReference type="Proteomes" id="UP000320623">
    <property type="component" value="Unassembled WGS sequence"/>
</dbReference>
<dbReference type="PROSITE" id="PS01183">
    <property type="entry name" value="UBIE_1"/>
    <property type="match status" value="1"/>
</dbReference>
<sequence>MTDKNSLQNVFVEKKAKQNYVREMFDAIAYRYDFLNHLLSFGLDFYWRWFAIRKLDLKGGEKIIDTACGTGDFSIMASKRNPSMIFGVDVSLNMLKIFRQKAMKKGIKKIHLVCASAENLPFKSEVFDVCLVAFGVRNFSDLETGLREIHRVLKNGGKIAVLEFSMPKQPFKLFYLFYFRRILPFIGKLFSKHENAYTYLPESVLRFPEGEEFAKILNNCGFKRIEIHRLTFGIVTLYIGVKN</sequence>
<dbReference type="InterPro" id="IPR029063">
    <property type="entry name" value="SAM-dependent_MTases_sf"/>
</dbReference>
<dbReference type="EMBL" id="FAOO01000019">
    <property type="protein sequence ID" value="CUU08158.1"/>
    <property type="molecule type" value="Genomic_DNA"/>
</dbReference>
<keyword evidence="2 5" id="KW-0489">Methyltransferase</keyword>
<dbReference type="SUPFAM" id="SSF53335">
    <property type="entry name" value="S-adenosyl-L-methionine-dependent methyltransferases"/>
    <property type="match status" value="1"/>
</dbReference>
<dbReference type="NCBIfam" id="NF001244">
    <property type="entry name" value="PRK00216.1-5"/>
    <property type="match status" value="1"/>
</dbReference>
<evidence type="ECO:0000256" key="2">
    <source>
        <dbReference type="ARBA" id="ARBA00022603"/>
    </source>
</evidence>
<organism evidence="6 7">
    <name type="scientific">Candidatus Thermokryptus mobilis</name>
    <dbReference type="NCBI Taxonomy" id="1643428"/>
    <lineage>
        <taxon>Bacteria</taxon>
        <taxon>Pseudomonadati</taxon>
        <taxon>Candidatus Kryptoniota</taxon>
        <taxon>Candidatus Thermokryptus</taxon>
    </lineage>
</organism>
<gene>
    <name evidence="5" type="primary">menG</name>
    <name evidence="6" type="ORF">JGI1_02004</name>
</gene>
<dbReference type="GO" id="GO:0009234">
    <property type="term" value="P:menaquinone biosynthetic process"/>
    <property type="evidence" value="ECO:0007669"/>
    <property type="project" value="UniProtKB-UniRule"/>
</dbReference>
<dbReference type="InterPro" id="IPR023576">
    <property type="entry name" value="UbiE/COQ5_MeTrFase_CS"/>
</dbReference>
<dbReference type="Pfam" id="PF01209">
    <property type="entry name" value="Ubie_methyltran"/>
    <property type="match status" value="1"/>
</dbReference>
<keyword evidence="7" id="KW-1185">Reference proteome</keyword>
<dbReference type="PANTHER" id="PTHR43591">
    <property type="entry name" value="METHYLTRANSFERASE"/>
    <property type="match status" value="1"/>
</dbReference>
<feature type="binding site" evidence="5">
    <location>
        <position position="89"/>
    </location>
    <ligand>
        <name>S-adenosyl-L-methionine</name>
        <dbReference type="ChEBI" id="CHEBI:59789"/>
    </ligand>
</feature>
<comment type="caution">
    <text evidence="5">Lacks conserved residue(s) required for the propagation of feature annotation.</text>
</comment>
<evidence type="ECO:0000256" key="5">
    <source>
        <dbReference type="HAMAP-Rule" id="MF_01813"/>
    </source>
</evidence>